<protein>
    <recommendedName>
        <fullName evidence="4">YrhK-like protein</fullName>
    </recommendedName>
</protein>
<evidence type="ECO:0000313" key="2">
    <source>
        <dbReference type="EMBL" id="UXI67869.1"/>
    </source>
</evidence>
<evidence type="ECO:0000256" key="1">
    <source>
        <dbReference type="SAM" id="Phobius"/>
    </source>
</evidence>
<name>A0ABY6BDP4_9GAMM</name>
<feature type="transmembrane region" description="Helical" evidence="1">
    <location>
        <begin position="7"/>
        <end position="28"/>
    </location>
</feature>
<keyword evidence="1" id="KW-0812">Transmembrane</keyword>
<dbReference type="Proteomes" id="UP001064632">
    <property type="component" value="Chromosome"/>
</dbReference>
<sequence length="69" mass="7269">MSAGREYVFVLLDAVMFTVGCVSSLVLFGPFTSFISAGVSFLLGGVIACLPLAVVRLVWGRLIPCTSGR</sequence>
<dbReference type="RefSeq" id="WP_261694838.1">
    <property type="nucleotide sequence ID" value="NZ_CP104694.1"/>
</dbReference>
<evidence type="ECO:0008006" key="4">
    <source>
        <dbReference type="Google" id="ProtNLM"/>
    </source>
</evidence>
<keyword evidence="1" id="KW-1133">Transmembrane helix</keyword>
<feature type="transmembrane region" description="Helical" evidence="1">
    <location>
        <begin position="34"/>
        <end position="59"/>
    </location>
</feature>
<reference evidence="2" key="1">
    <citation type="submission" date="2022-09" db="EMBL/GenBank/DDBJ databases">
        <title>Tahibacter sp. nov., isolated from a fresh water.</title>
        <authorList>
            <person name="Baek J.H."/>
            <person name="Lee J.K."/>
            <person name="Kim J.M."/>
            <person name="Jeon C.O."/>
        </authorList>
    </citation>
    <scope>NUCLEOTIDE SEQUENCE</scope>
    <source>
        <strain evidence="2">W38</strain>
    </source>
</reference>
<keyword evidence="3" id="KW-1185">Reference proteome</keyword>
<evidence type="ECO:0000313" key="3">
    <source>
        <dbReference type="Proteomes" id="UP001064632"/>
    </source>
</evidence>
<dbReference type="EMBL" id="CP104694">
    <property type="protein sequence ID" value="UXI67869.1"/>
    <property type="molecule type" value="Genomic_DNA"/>
</dbReference>
<gene>
    <name evidence="2" type="ORF">N4264_24580</name>
</gene>
<proteinExistence type="predicted"/>
<keyword evidence="1" id="KW-0472">Membrane</keyword>
<organism evidence="2 3">
    <name type="scientific">Tahibacter amnicola</name>
    <dbReference type="NCBI Taxonomy" id="2976241"/>
    <lineage>
        <taxon>Bacteria</taxon>
        <taxon>Pseudomonadati</taxon>
        <taxon>Pseudomonadota</taxon>
        <taxon>Gammaproteobacteria</taxon>
        <taxon>Lysobacterales</taxon>
        <taxon>Rhodanobacteraceae</taxon>
        <taxon>Tahibacter</taxon>
    </lineage>
</organism>
<accession>A0ABY6BDP4</accession>